<feature type="signal peptide" evidence="1">
    <location>
        <begin position="1"/>
        <end position="16"/>
    </location>
</feature>
<evidence type="ECO:0000313" key="3">
    <source>
        <dbReference type="Proteomes" id="UP001596098"/>
    </source>
</evidence>
<reference evidence="3" key="1">
    <citation type="journal article" date="2019" name="Int. J. Syst. Evol. Microbiol.">
        <title>The Global Catalogue of Microorganisms (GCM) 10K type strain sequencing project: providing services to taxonomists for standard genome sequencing and annotation.</title>
        <authorList>
            <consortium name="The Broad Institute Genomics Platform"/>
            <consortium name="The Broad Institute Genome Sequencing Center for Infectious Disease"/>
            <person name="Wu L."/>
            <person name="Ma J."/>
        </authorList>
    </citation>
    <scope>NUCLEOTIDE SEQUENCE [LARGE SCALE GENOMIC DNA]</scope>
    <source>
        <strain evidence="3">DFY28</strain>
    </source>
</reference>
<organism evidence="2 3">
    <name type="scientific">Nocardioides yefusunii</name>
    <dbReference type="NCBI Taxonomy" id="2500546"/>
    <lineage>
        <taxon>Bacteria</taxon>
        <taxon>Bacillati</taxon>
        <taxon>Actinomycetota</taxon>
        <taxon>Actinomycetes</taxon>
        <taxon>Propionibacteriales</taxon>
        <taxon>Nocardioidaceae</taxon>
        <taxon>Nocardioides</taxon>
    </lineage>
</organism>
<evidence type="ECO:0000313" key="2">
    <source>
        <dbReference type="EMBL" id="MFC6153110.1"/>
    </source>
</evidence>
<dbReference type="Proteomes" id="UP001596098">
    <property type="component" value="Unassembled WGS sequence"/>
</dbReference>
<protein>
    <submittedName>
        <fullName evidence="2">Uncharacterized protein</fullName>
    </submittedName>
</protein>
<proteinExistence type="predicted"/>
<name>A0ABW1QZ51_9ACTN</name>
<keyword evidence="1" id="KW-0732">Signal</keyword>
<accession>A0ABW1QZ51</accession>
<gene>
    <name evidence="2" type="ORF">ACFPWU_05465</name>
</gene>
<comment type="caution">
    <text evidence="2">The sequence shown here is derived from an EMBL/GenBank/DDBJ whole genome shotgun (WGS) entry which is preliminary data.</text>
</comment>
<keyword evidence="3" id="KW-1185">Reference proteome</keyword>
<feature type="chain" id="PRO_5046164431" evidence="1">
    <location>
        <begin position="17"/>
        <end position="190"/>
    </location>
</feature>
<dbReference type="RefSeq" id="WP_164878599.1">
    <property type="nucleotide sequence ID" value="NZ_SAYL01000001.1"/>
</dbReference>
<dbReference type="EMBL" id="JBHSQI010000002">
    <property type="protein sequence ID" value="MFC6153110.1"/>
    <property type="molecule type" value="Genomic_DNA"/>
</dbReference>
<sequence length="190" mass="20347">MGVASAALLTAGAAVAASFRAMFHVEALLDIAQEQTALLHQERRQEQAAQIAVVATRTSELCQDASCRTLHSRPAVEVVNTSTQPVFAVTLTNPSPVGPKPTLATVPPTVSSRRSRPTLVTLSFDDVLPLLGNPRFAEHLETRAMTESLASEILDDWEYVGRPGMQFTDAAGFAWVRRPDGGLESVAAPQ</sequence>
<evidence type="ECO:0000256" key="1">
    <source>
        <dbReference type="SAM" id="SignalP"/>
    </source>
</evidence>